<evidence type="ECO:0000313" key="3">
    <source>
        <dbReference type="Proteomes" id="UP000220836"/>
    </source>
</evidence>
<gene>
    <name evidence="2" type="primary">swrC</name>
    <name evidence="2" type="ORF">PEV8663_00468</name>
</gene>
<accession>A0A238JXT2</accession>
<dbReference type="AlphaFoldDB" id="A0A238JXT2"/>
<dbReference type="InterPro" id="IPR001036">
    <property type="entry name" value="Acrflvin-R"/>
</dbReference>
<keyword evidence="1" id="KW-0812">Transmembrane</keyword>
<evidence type="ECO:0000313" key="2">
    <source>
        <dbReference type="EMBL" id="SMX35461.1"/>
    </source>
</evidence>
<dbReference type="PANTHER" id="PTHR32063">
    <property type="match status" value="1"/>
</dbReference>
<dbReference type="GO" id="GO:0005886">
    <property type="term" value="C:plasma membrane"/>
    <property type="evidence" value="ECO:0007669"/>
    <property type="project" value="TreeGrafter"/>
</dbReference>
<dbReference type="SUPFAM" id="SSF82866">
    <property type="entry name" value="Multidrug efflux transporter AcrB transmembrane domain"/>
    <property type="match status" value="1"/>
</dbReference>
<proteinExistence type="predicted"/>
<evidence type="ECO:0000256" key="1">
    <source>
        <dbReference type="SAM" id="Phobius"/>
    </source>
</evidence>
<reference evidence="2 3" key="1">
    <citation type="submission" date="2017-05" db="EMBL/GenBank/DDBJ databases">
        <authorList>
            <person name="Song R."/>
            <person name="Chenine A.L."/>
            <person name="Ruprecht R.M."/>
        </authorList>
    </citation>
    <scope>NUCLEOTIDE SEQUENCE [LARGE SCALE GENOMIC DNA]</scope>
    <source>
        <strain evidence="2 3">CECT 8663</strain>
    </source>
</reference>
<protein>
    <submittedName>
        <fullName evidence="2">Swarming motility protein SwrC</fullName>
    </submittedName>
</protein>
<organism evidence="2 3">
    <name type="scientific">Pelagimonas varians</name>
    <dbReference type="NCBI Taxonomy" id="696760"/>
    <lineage>
        <taxon>Bacteria</taxon>
        <taxon>Pseudomonadati</taxon>
        <taxon>Pseudomonadota</taxon>
        <taxon>Alphaproteobacteria</taxon>
        <taxon>Rhodobacterales</taxon>
        <taxon>Roseobacteraceae</taxon>
        <taxon>Pelagimonas</taxon>
    </lineage>
</organism>
<name>A0A238JXT2_9RHOB</name>
<keyword evidence="3" id="KW-1185">Reference proteome</keyword>
<dbReference type="GO" id="GO:0042910">
    <property type="term" value="F:xenobiotic transmembrane transporter activity"/>
    <property type="evidence" value="ECO:0007669"/>
    <property type="project" value="TreeGrafter"/>
</dbReference>
<sequence>MVILLFNAVRQPLIIWHTVPLCLIGVVWGPFLTRTALEFIAILGVLRLTGMWIKNAMVLIDETDSQIADGKEGMQAVVDAAVNRVRPV</sequence>
<feature type="transmembrane region" description="Helical" evidence="1">
    <location>
        <begin position="12"/>
        <end position="29"/>
    </location>
</feature>
<keyword evidence="1" id="KW-0472">Membrane</keyword>
<dbReference type="PANTHER" id="PTHR32063:SF18">
    <property type="entry name" value="CATION EFFLUX SYSTEM PROTEIN"/>
    <property type="match status" value="1"/>
</dbReference>
<dbReference type="Gene3D" id="1.20.1640.10">
    <property type="entry name" value="Multidrug efflux transporter AcrB transmembrane domain"/>
    <property type="match status" value="1"/>
</dbReference>
<dbReference type="RefSeq" id="WP_097803034.1">
    <property type="nucleotide sequence ID" value="NZ_FXYH01000002.1"/>
</dbReference>
<dbReference type="Proteomes" id="UP000220836">
    <property type="component" value="Unassembled WGS sequence"/>
</dbReference>
<dbReference type="EMBL" id="FXYH01000002">
    <property type="protein sequence ID" value="SMX35461.1"/>
    <property type="molecule type" value="Genomic_DNA"/>
</dbReference>
<dbReference type="Pfam" id="PF00873">
    <property type="entry name" value="ACR_tran"/>
    <property type="match status" value="1"/>
</dbReference>
<keyword evidence="1" id="KW-1133">Transmembrane helix</keyword>